<dbReference type="GO" id="GO:0030198">
    <property type="term" value="P:extracellular matrix organization"/>
    <property type="evidence" value="ECO:0007669"/>
    <property type="project" value="TreeGrafter"/>
</dbReference>
<proteinExistence type="predicted"/>
<evidence type="ECO:0000256" key="3">
    <source>
        <dbReference type="ARBA" id="ARBA00022729"/>
    </source>
</evidence>
<keyword evidence="3" id="KW-0732">Signal</keyword>
<dbReference type="FunFam" id="2.20.100.10:FF:000005">
    <property type="entry name" value="ADAM metallopeptidase with thrombospondin type 1 motif 9"/>
    <property type="match status" value="1"/>
</dbReference>
<dbReference type="GO" id="GO:0005576">
    <property type="term" value="C:extracellular region"/>
    <property type="evidence" value="ECO:0007669"/>
    <property type="project" value="UniProtKB-SubCell"/>
</dbReference>
<dbReference type="GO" id="GO:0004222">
    <property type="term" value="F:metalloendopeptidase activity"/>
    <property type="evidence" value="ECO:0007669"/>
    <property type="project" value="TreeGrafter"/>
</dbReference>
<feature type="non-terminal residue" evidence="5">
    <location>
        <position position="123"/>
    </location>
</feature>
<protein>
    <submittedName>
        <fullName evidence="5">Uncharacterized protein</fullName>
    </submittedName>
</protein>
<dbReference type="PANTHER" id="PTHR13723:SF281">
    <property type="entry name" value="PAPILIN"/>
    <property type="match status" value="1"/>
</dbReference>
<evidence type="ECO:0000313" key="5">
    <source>
        <dbReference type="EMBL" id="CAF5163699.1"/>
    </source>
</evidence>
<comment type="subcellular location">
    <subcellularLocation>
        <location evidence="1">Secreted</location>
    </subcellularLocation>
</comment>
<feature type="non-terminal residue" evidence="5">
    <location>
        <position position="1"/>
    </location>
</feature>
<organism evidence="5 6">
    <name type="scientific">Rotaria magnacalcarata</name>
    <dbReference type="NCBI Taxonomy" id="392030"/>
    <lineage>
        <taxon>Eukaryota</taxon>
        <taxon>Metazoa</taxon>
        <taxon>Spiralia</taxon>
        <taxon>Gnathifera</taxon>
        <taxon>Rotifera</taxon>
        <taxon>Eurotatoria</taxon>
        <taxon>Bdelloidea</taxon>
        <taxon>Philodinida</taxon>
        <taxon>Philodinidae</taxon>
        <taxon>Rotaria</taxon>
    </lineage>
</organism>
<keyword evidence="4" id="KW-0677">Repeat</keyword>
<evidence type="ECO:0000256" key="4">
    <source>
        <dbReference type="ARBA" id="ARBA00022737"/>
    </source>
</evidence>
<reference evidence="5" key="1">
    <citation type="submission" date="2021-02" db="EMBL/GenBank/DDBJ databases">
        <authorList>
            <person name="Nowell W R."/>
        </authorList>
    </citation>
    <scope>NUCLEOTIDE SEQUENCE</scope>
</reference>
<dbReference type="SMART" id="SM00209">
    <property type="entry name" value="TSP1"/>
    <property type="match status" value="2"/>
</dbReference>
<dbReference type="Gene3D" id="2.20.100.10">
    <property type="entry name" value="Thrombospondin type-1 (TSP1) repeat"/>
    <property type="match status" value="2"/>
</dbReference>
<keyword evidence="2" id="KW-0964">Secreted</keyword>
<dbReference type="GO" id="GO:0031012">
    <property type="term" value="C:extracellular matrix"/>
    <property type="evidence" value="ECO:0007669"/>
    <property type="project" value="TreeGrafter"/>
</dbReference>
<evidence type="ECO:0000256" key="2">
    <source>
        <dbReference type="ARBA" id="ARBA00022525"/>
    </source>
</evidence>
<dbReference type="AlphaFoldDB" id="A0A8S3GP65"/>
<dbReference type="Proteomes" id="UP000681967">
    <property type="component" value="Unassembled WGS sequence"/>
</dbReference>
<name>A0A8S3GP65_9BILA</name>
<dbReference type="GO" id="GO:0006508">
    <property type="term" value="P:proteolysis"/>
    <property type="evidence" value="ECO:0007669"/>
    <property type="project" value="TreeGrafter"/>
</dbReference>
<dbReference type="SUPFAM" id="SSF82895">
    <property type="entry name" value="TSP-1 type 1 repeat"/>
    <property type="match status" value="2"/>
</dbReference>
<comment type="caution">
    <text evidence="5">The sequence shown here is derived from an EMBL/GenBank/DDBJ whole genome shotgun (WGS) entry which is preliminary data.</text>
</comment>
<gene>
    <name evidence="5" type="ORF">BYL167_LOCUS75331</name>
</gene>
<accession>A0A8S3GP65</accession>
<dbReference type="PROSITE" id="PS50092">
    <property type="entry name" value="TSP1"/>
    <property type="match status" value="1"/>
</dbReference>
<dbReference type="EMBL" id="CAJOBH010269533">
    <property type="protein sequence ID" value="CAF5163699.1"/>
    <property type="molecule type" value="Genomic_DNA"/>
</dbReference>
<dbReference type="InterPro" id="IPR036383">
    <property type="entry name" value="TSP1_rpt_sf"/>
</dbReference>
<sequence>NSEPCFPTSFNIKRRRGRRWDVGPWSSCNVSCGVGEQYRRVRCLGITDDRILNNRYCRHIPQPNRLQQCFQVACSPMWATSAWSSCSSICGAGIEYRSISCHEVNNNGYLMLNKHSNKCDPYR</sequence>
<dbReference type="InterPro" id="IPR000884">
    <property type="entry name" value="TSP1_rpt"/>
</dbReference>
<evidence type="ECO:0000256" key="1">
    <source>
        <dbReference type="ARBA" id="ARBA00004613"/>
    </source>
</evidence>
<dbReference type="InterPro" id="IPR050439">
    <property type="entry name" value="ADAMTS_ADAMTS-like"/>
</dbReference>
<dbReference type="Pfam" id="PF19030">
    <property type="entry name" value="TSP1_ADAMTS"/>
    <property type="match status" value="2"/>
</dbReference>
<evidence type="ECO:0000313" key="6">
    <source>
        <dbReference type="Proteomes" id="UP000681967"/>
    </source>
</evidence>
<dbReference type="PANTHER" id="PTHR13723">
    <property type="entry name" value="ADAMTS A DISINTEGRIN AND METALLOPROTEASE WITH THROMBOSPONDIN MOTIFS PROTEASE"/>
    <property type="match status" value="1"/>
</dbReference>